<dbReference type="EMBL" id="AYRZ02000002">
    <property type="protein sequence ID" value="PHT89876.1"/>
    <property type="molecule type" value="Genomic_DNA"/>
</dbReference>
<evidence type="ECO:0000256" key="1">
    <source>
        <dbReference type="SAM" id="MobiDB-lite"/>
    </source>
</evidence>
<reference evidence="2 3" key="1">
    <citation type="journal article" date="2014" name="Nat. Genet.">
        <title>Genome sequence of the hot pepper provides insights into the evolution of pungency in Capsicum species.</title>
        <authorList>
            <person name="Kim S."/>
            <person name="Park M."/>
            <person name="Yeom S.I."/>
            <person name="Kim Y.M."/>
            <person name="Lee J.M."/>
            <person name="Lee H.A."/>
            <person name="Seo E."/>
            <person name="Choi J."/>
            <person name="Cheong K."/>
            <person name="Kim K.T."/>
            <person name="Jung K."/>
            <person name="Lee G.W."/>
            <person name="Oh S.K."/>
            <person name="Bae C."/>
            <person name="Kim S.B."/>
            <person name="Lee H.Y."/>
            <person name="Kim S.Y."/>
            <person name="Kim M.S."/>
            <person name="Kang B.C."/>
            <person name="Jo Y.D."/>
            <person name="Yang H.B."/>
            <person name="Jeong H.J."/>
            <person name="Kang W.H."/>
            <person name="Kwon J.K."/>
            <person name="Shin C."/>
            <person name="Lim J.Y."/>
            <person name="Park J.H."/>
            <person name="Huh J.H."/>
            <person name="Kim J.S."/>
            <person name="Kim B.D."/>
            <person name="Cohen O."/>
            <person name="Paran I."/>
            <person name="Suh M.C."/>
            <person name="Lee S.B."/>
            <person name="Kim Y.K."/>
            <person name="Shin Y."/>
            <person name="Noh S.J."/>
            <person name="Park J."/>
            <person name="Seo Y.S."/>
            <person name="Kwon S.Y."/>
            <person name="Kim H.A."/>
            <person name="Park J.M."/>
            <person name="Kim H.J."/>
            <person name="Choi S.B."/>
            <person name="Bosland P.W."/>
            <person name="Reeves G."/>
            <person name="Jo S.H."/>
            <person name="Lee B.W."/>
            <person name="Cho H.T."/>
            <person name="Choi H.S."/>
            <person name="Lee M.S."/>
            <person name="Yu Y."/>
            <person name="Do Choi Y."/>
            <person name="Park B.S."/>
            <person name="van Deynze A."/>
            <person name="Ashrafi H."/>
            <person name="Hill T."/>
            <person name="Kim W.T."/>
            <person name="Pai H.S."/>
            <person name="Ahn H.K."/>
            <person name="Yeam I."/>
            <person name="Giovannoni J.J."/>
            <person name="Rose J.K."/>
            <person name="Sorensen I."/>
            <person name="Lee S.J."/>
            <person name="Kim R.W."/>
            <person name="Choi I.Y."/>
            <person name="Choi B.S."/>
            <person name="Lim J.S."/>
            <person name="Lee Y.H."/>
            <person name="Choi D."/>
        </authorList>
    </citation>
    <scope>NUCLEOTIDE SEQUENCE [LARGE SCALE GENOMIC DNA]</scope>
    <source>
        <strain evidence="3">cv. CM334</strain>
    </source>
</reference>
<organism evidence="2 3">
    <name type="scientific">Capsicum annuum</name>
    <name type="common">Capsicum pepper</name>
    <dbReference type="NCBI Taxonomy" id="4072"/>
    <lineage>
        <taxon>Eukaryota</taxon>
        <taxon>Viridiplantae</taxon>
        <taxon>Streptophyta</taxon>
        <taxon>Embryophyta</taxon>
        <taxon>Tracheophyta</taxon>
        <taxon>Spermatophyta</taxon>
        <taxon>Magnoliopsida</taxon>
        <taxon>eudicotyledons</taxon>
        <taxon>Gunneridae</taxon>
        <taxon>Pentapetalae</taxon>
        <taxon>asterids</taxon>
        <taxon>lamiids</taxon>
        <taxon>Solanales</taxon>
        <taxon>Solanaceae</taxon>
        <taxon>Solanoideae</taxon>
        <taxon>Capsiceae</taxon>
        <taxon>Capsicum</taxon>
    </lineage>
</organism>
<evidence type="ECO:0000313" key="2">
    <source>
        <dbReference type="EMBL" id="PHT89876.1"/>
    </source>
</evidence>
<keyword evidence="3" id="KW-1185">Reference proteome</keyword>
<reference evidence="2 3" key="2">
    <citation type="journal article" date="2017" name="Genome Biol.">
        <title>New reference genome sequences of hot pepper reveal the massive evolution of plant disease-resistance genes by retroduplication.</title>
        <authorList>
            <person name="Kim S."/>
            <person name="Park J."/>
            <person name="Yeom S.I."/>
            <person name="Kim Y.M."/>
            <person name="Seo E."/>
            <person name="Kim K.T."/>
            <person name="Kim M.S."/>
            <person name="Lee J.M."/>
            <person name="Cheong K."/>
            <person name="Shin H.S."/>
            <person name="Kim S.B."/>
            <person name="Han K."/>
            <person name="Lee J."/>
            <person name="Park M."/>
            <person name="Lee H.A."/>
            <person name="Lee H.Y."/>
            <person name="Lee Y."/>
            <person name="Oh S."/>
            <person name="Lee J.H."/>
            <person name="Choi E."/>
            <person name="Choi E."/>
            <person name="Lee S.E."/>
            <person name="Jeon J."/>
            <person name="Kim H."/>
            <person name="Choi G."/>
            <person name="Song H."/>
            <person name="Lee J."/>
            <person name="Lee S.C."/>
            <person name="Kwon J.K."/>
            <person name="Lee H.Y."/>
            <person name="Koo N."/>
            <person name="Hong Y."/>
            <person name="Kim R.W."/>
            <person name="Kang W.H."/>
            <person name="Huh J.H."/>
            <person name="Kang B.C."/>
            <person name="Yang T.J."/>
            <person name="Lee Y.H."/>
            <person name="Bennetzen J.L."/>
            <person name="Choi D."/>
        </authorList>
    </citation>
    <scope>NUCLEOTIDE SEQUENCE [LARGE SCALE GENOMIC DNA]</scope>
    <source>
        <strain evidence="3">cv. CM334</strain>
    </source>
</reference>
<feature type="compositionally biased region" description="Polar residues" evidence="1">
    <location>
        <begin position="10"/>
        <end position="19"/>
    </location>
</feature>
<dbReference type="Proteomes" id="UP000222542">
    <property type="component" value="Unassembled WGS sequence"/>
</dbReference>
<sequence>MGSIRRQPRTLGSESNTHSDNSDDKFGFHSGSEFTFEEFTKEFKELYFRTNDNEVWRPSIEEIKGEYWRIIEKPKDEVEVNYGDDLETGVFGSGFPLESSSPKASTSDLYATSGWKLNNLPRLLSIESYFSRQSMPQWDVLSSQNGRHKFDYIDISEISIDFHGRNGFRSRRLGSGDVNRSGCLDLDWLGIVYGIKRVLVLWVAFGNEQEFGIAKRGHVNVASLLLHILFDIPCESLFREASYE</sequence>
<dbReference type="STRING" id="4072.A0A2G3A6K5"/>
<evidence type="ECO:0000313" key="3">
    <source>
        <dbReference type="Proteomes" id="UP000222542"/>
    </source>
</evidence>
<accession>A0A2G3A6K5</accession>
<dbReference type="Gramene" id="PHT89876">
    <property type="protein sequence ID" value="PHT89876"/>
    <property type="gene ID" value="T459_04989"/>
</dbReference>
<comment type="caution">
    <text evidence="2">The sequence shown here is derived from an EMBL/GenBank/DDBJ whole genome shotgun (WGS) entry which is preliminary data.</text>
</comment>
<dbReference type="Gene3D" id="2.60.120.650">
    <property type="entry name" value="Cupin"/>
    <property type="match status" value="1"/>
</dbReference>
<dbReference type="PANTHER" id="PTHR10694">
    <property type="entry name" value="LYSINE-SPECIFIC DEMETHYLASE"/>
    <property type="match status" value="1"/>
</dbReference>
<dbReference type="PANTHER" id="PTHR10694:SF105">
    <property type="entry name" value="LYSINE-SPECIFIC DEMETHYLASE JMJ14"/>
    <property type="match status" value="1"/>
</dbReference>
<protein>
    <submittedName>
        <fullName evidence="2">Uncharacterized protein</fullName>
    </submittedName>
</protein>
<feature type="region of interest" description="Disordered" evidence="1">
    <location>
        <begin position="1"/>
        <end position="25"/>
    </location>
</feature>
<proteinExistence type="predicted"/>
<name>A0A2G3A6K5_CAPAN</name>
<dbReference type="AlphaFoldDB" id="A0A2G3A6K5"/>
<gene>
    <name evidence="2" type="ORF">T459_04989</name>
</gene>